<protein>
    <submittedName>
        <fullName evidence="1">Uncharacterized protein</fullName>
    </submittedName>
</protein>
<keyword evidence="2" id="KW-1185">Reference proteome</keyword>
<dbReference type="Proteomes" id="UP000001007">
    <property type="component" value="Chromosome"/>
</dbReference>
<name>Q8KB40_CHLTE</name>
<evidence type="ECO:0000313" key="1">
    <source>
        <dbReference type="EMBL" id="AAM73173.1"/>
    </source>
</evidence>
<dbReference type="AlphaFoldDB" id="Q8KB40"/>
<reference evidence="1 2" key="1">
    <citation type="journal article" date="2002" name="Proc. Natl. Acad. Sci. U.S.A.">
        <title>The complete genome sequence of Chlorobium tepidum TLS, a photosynthetic, anaerobic, green-sulfur bacterium.</title>
        <authorList>
            <person name="Eisen J.A."/>
            <person name="Nelson K.E."/>
            <person name="Paulsen I.T."/>
            <person name="Heidelberg J.F."/>
            <person name="Wu M."/>
            <person name="Dodson R.J."/>
            <person name="Deboy R."/>
            <person name="Gwinn M.L."/>
            <person name="Nelson W.C."/>
            <person name="Haft D.H."/>
            <person name="Hickey E.K."/>
            <person name="Peterson J.D."/>
            <person name="Durkin A.S."/>
            <person name="Kolonay J.L."/>
            <person name="Yang F."/>
            <person name="Holt I."/>
            <person name="Umayam L.A."/>
            <person name="Mason T."/>
            <person name="Brenner M."/>
            <person name="Shea T.P."/>
            <person name="Parksey D."/>
            <person name="Nierman W.C."/>
            <person name="Feldblyum T.V."/>
            <person name="Hansen C.L."/>
            <person name="Craven M.B."/>
            <person name="Radune D."/>
            <person name="Vamathevan J."/>
            <person name="Khouri H."/>
            <person name="White O."/>
            <person name="Gruber T.M."/>
            <person name="Ketchum K.A."/>
            <person name="Venter J.C."/>
            <person name="Tettelin H."/>
            <person name="Bryant D.A."/>
            <person name="Fraser C.M."/>
        </authorList>
    </citation>
    <scope>NUCLEOTIDE SEQUENCE [LARGE SCALE GENOMIC DNA]</scope>
    <source>
        <strain evidence="2">ATCC 49652 / DSM 12025 / NBRC 103806 / TLS</strain>
    </source>
</reference>
<accession>Q8KB40</accession>
<dbReference type="KEGG" id="cte:CT1954"/>
<dbReference type="EnsemblBacteria" id="AAM73173">
    <property type="protein sequence ID" value="AAM73173"/>
    <property type="gene ID" value="CT1954"/>
</dbReference>
<organism evidence="1 2">
    <name type="scientific">Chlorobaculum tepidum (strain ATCC 49652 / DSM 12025 / NBRC 103806 / TLS)</name>
    <name type="common">Chlorobium tepidum</name>
    <dbReference type="NCBI Taxonomy" id="194439"/>
    <lineage>
        <taxon>Bacteria</taxon>
        <taxon>Pseudomonadati</taxon>
        <taxon>Chlorobiota</taxon>
        <taxon>Chlorobiia</taxon>
        <taxon>Chlorobiales</taxon>
        <taxon>Chlorobiaceae</taxon>
        <taxon>Chlorobaculum</taxon>
    </lineage>
</organism>
<gene>
    <name evidence="1" type="ordered locus">CT1954</name>
</gene>
<proteinExistence type="predicted"/>
<dbReference type="RefSeq" id="WP_010933611.1">
    <property type="nucleotide sequence ID" value="NC_002932.3"/>
</dbReference>
<dbReference type="EMBL" id="AE006470">
    <property type="protein sequence ID" value="AAM73173.1"/>
    <property type="molecule type" value="Genomic_DNA"/>
</dbReference>
<dbReference type="HOGENOM" id="CLU_2951910_0_0_10"/>
<evidence type="ECO:0000313" key="2">
    <source>
        <dbReference type="Proteomes" id="UP000001007"/>
    </source>
</evidence>
<sequence>MKRVKDQESGGAGRLWRAWKAVKAVMISGVIRNGNNVIGLKNKGNRYLAGFFQVGFIGW</sequence>